<feature type="compositionally biased region" description="Basic residues" evidence="1">
    <location>
        <begin position="152"/>
        <end position="161"/>
    </location>
</feature>
<dbReference type="AlphaFoldDB" id="A0A2K9LNS8"/>
<evidence type="ECO:0000256" key="2">
    <source>
        <dbReference type="SAM" id="Phobius"/>
    </source>
</evidence>
<dbReference type="InterPro" id="IPR025557">
    <property type="entry name" value="DUF4282"/>
</dbReference>
<keyword evidence="2" id="KW-1133">Transmembrane helix</keyword>
<proteinExistence type="predicted"/>
<evidence type="ECO:0008006" key="5">
    <source>
        <dbReference type="Google" id="ProtNLM"/>
    </source>
</evidence>
<reference evidence="4" key="1">
    <citation type="submission" date="2017-08" db="EMBL/GenBank/DDBJ databases">
        <title>Direct submision.</title>
        <authorList>
            <person name="Kim S.-J."/>
            <person name="Rhee S.-K."/>
        </authorList>
    </citation>
    <scope>NUCLEOTIDE SEQUENCE [LARGE SCALE GENOMIC DNA]</scope>
    <source>
        <strain evidence="4">GI5</strain>
    </source>
</reference>
<dbReference type="OrthoDB" id="6080347at2"/>
<evidence type="ECO:0000313" key="3">
    <source>
        <dbReference type="EMBL" id="AUM13923.1"/>
    </source>
</evidence>
<evidence type="ECO:0000313" key="4">
    <source>
        <dbReference type="Proteomes" id="UP000235116"/>
    </source>
</evidence>
<feature type="region of interest" description="Disordered" evidence="1">
    <location>
        <begin position="140"/>
        <end position="161"/>
    </location>
</feature>
<dbReference type="RefSeq" id="WP_101895298.1">
    <property type="nucleotide sequence ID" value="NZ_CP022684.1"/>
</dbReference>
<evidence type="ECO:0000256" key="1">
    <source>
        <dbReference type="SAM" id="MobiDB-lite"/>
    </source>
</evidence>
<dbReference type="KEGG" id="kak:Kalk_16475"/>
<feature type="transmembrane region" description="Helical" evidence="2">
    <location>
        <begin position="40"/>
        <end position="58"/>
    </location>
</feature>
<gene>
    <name evidence="3" type="ORF">Kalk_16475</name>
</gene>
<keyword evidence="2" id="KW-0812">Transmembrane</keyword>
<dbReference type="Proteomes" id="UP000235116">
    <property type="component" value="Chromosome"/>
</dbReference>
<dbReference type="Pfam" id="PF14110">
    <property type="entry name" value="DUF4282"/>
    <property type="match status" value="1"/>
</dbReference>
<name>A0A2K9LNS8_9GAMM</name>
<accession>A0A2K9LNS8</accession>
<feature type="transmembrane region" description="Helical" evidence="2">
    <location>
        <begin position="70"/>
        <end position="91"/>
    </location>
</feature>
<keyword evidence="2" id="KW-0472">Membrane</keyword>
<keyword evidence="4" id="KW-1185">Reference proteome</keyword>
<feature type="compositionally biased region" description="Basic and acidic residues" evidence="1">
    <location>
        <begin position="140"/>
        <end position="151"/>
    </location>
</feature>
<sequence length="161" mass="18571">MSKEARRRPILRASNTAHGFFTTLFDFSFTKFITVQMFPVLYGVILASTLIGVVYFIVEAFLTSWWRGLFYLFVAGPVSFITIATITRALMEFYLVVFHIYEDMDEIRTISKRFSGLSESVESVRGITRKFPFLNGAIGKAKDEDPDDSTRNRKRRTRVEP</sequence>
<protein>
    <recommendedName>
        <fullName evidence="5">DUF4282 domain-containing protein</fullName>
    </recommendedName>
</protein>
<organism evidence="3 4">
    <name type="scientific">Ketobacter alkanivorans</name>
    <dbReference type="NCBI Taxonomy" id="1917421"/>
    <lineage>
        <taxon>Bacteria</taxon>
        <taxon>Pseudomonadati</taxon>
        <taxon>Pseudomonadota</taxon>
        <taxon>Gammaproteobacteria</taxon>
        <taxon>Pseudomonadales</taxon>
        <taxon>Ketobacteraceae</taxon>
        <taxon>Ketobacter</taxon>
    </lineage>
</organism>
<dbReference type="EMBL" id="CP022684">
    <property type="protein sequence ID" value="AUM13923.1"/>
    <property type="molecule type" value="Genomic_DNA"/>
</dbReference>